<dbReference type="GO" id="GO:0008270">
    <property type="term" value="F:zinc ion binding"/>
    <property type="evidence" value="ECO:0007669"/>
    <property type="project" value="InterPro"/>
</dbReference>
<dbReference type="OrthoDB" id="3921198at2759"/>
<dbReference type="GO" id="GO:0003677">
    <property type="term" value="F:DNA binding"/>
    <property type="evidence" value="ECO:0007669"/>
    <property type="project" value="UniProtKB-KW"/>
</dbReference>
<dbReference type="RefSeq" id="XP_035339443.1">
    <property type="nucleotide sequence ID" value="XM_035483550.1"/>
</dbReference>
<proteinExistence type="predicted"/>
<keyword evidence="4" id="KW-0804">Transcription</keyword>
<keyword evidence="3" id="KW-0238">DNA-binding</keyword>
<name>A0A7H8QH39_TALRU</name>
<dbReference type="PROSITE" id="PS00463">
    <property type="entry name" value="ZN2_CY6_FUNGAL_1"/>
    <property type="match status" value="1"/>
</dbReference>
<dbReference type="GO" id="GO:0000981">
    <property type="term" value="F:DNA-binding transcription factor activity, RNA polymerase II-specific"/>
    <property type="evidence" value="ECO:0007669"/>
    <property type="project" value="InterPro"/>
</dbReference>
<accession>A0A7H8QH39</accession>
<evidence type="ECO:0000259" key="7">
    <source>
        <dbReference type="PROSITE" id="PS50048"/>
    </source>
</evidence>
<evidence type="ECO:0000256" key="4">
    <source>
        <dbReference type="ARBA" id="ARBA00023163"/>
    </source>
</evidence>
<feature type="domain" description="Zn(2)-C6 fungal-type" evidence="7">
    <location>
        <begin position="49"/>
        <end position="78"/>
    </location>
</feature>
<dbReference type="InterPro" id="IPR001138">
    <property type="entry name" value="Zn2Cys6_DnaBD"/>
</dbReference>
<dbReference type="Pfam" id="PF04082">
    <property type="entry name" value="Fungal_trans"/>
    <property type="match status" value="1"/>
</dbReference>
<dbReference type="PANTHER" id="PTHR46910">
    <property type="entry name" value="TRANSCRIPTION FACTOR PDR1"/>
    <property type="match status" value="1"/>
</dbReference>
<gene>
    <name evidence="8" type="ORF">TRUGW13939_00340</name>
</gene>
<keyword evidence="2" id="KW-0805">Transcription regulation</keyword>
<dbReference type="KEGG" id="trg:TRUGW13939_00340"/>
<dbReference type="GO" id="GO:0006351">
    <property type="term" value="P:DNA-templated transcription"/>
    <property type="evidence" value="ECO:0007669"/>
    <property type="project" value="InterPro"/>
</dbReference>
<keyword evidence="9" id="KW-1185">Reference proteome</keyword>
<sequence length="795" mass="90055">MNSDPPINPENCSPESAPLNNNGATLLERPRKNKPRRVLAEERKRAARACDRCRKLKEKCEGGVPCRRCLYYSNTCEFNRAGPQEQDDSPRAIRCPDLSLDTESLQQTYEVLRKNEATLVDPREPELEEDDDDDDLISLNEEVCTIDPVQENVTHYSGEFSYWNFSMRLKRYIDERMFQPSQGSEEISGYWRAEKVQSGLSNLSAIISCFPPRHIADFLTDIFFKYAQTNYFLVNQSWSRGKLNIFYLEPEKLSTKDAPAISIVLTIFAIGTQYVYLDSTRRNHRPKGSLTFSEDEVGKAFYQQAIKLLPEIIELSSLESVQACLLFGVYTLPLDASGLGYVYLNLAIRLAMQNGMHRRYTGNVLSATMIETRNRVWWSAYTLDRKINIFHGRPLSLSRSDVETNLPTVSENHGENLSFSNTVHMVTSIRLVHYLEELLQHMTLLRTSTKQKIPSTLSHLIDTKRALATWWQSLPKAIIRPDISHGFSSWRAAMYVRLEYCLVRLFVGRPFLLHGSCSQPHSEASPESEEMNCTDGPLEPRKKPTSRRLELVNDCVSAAQEALDICRSLRENTPGLARASYIEYSSCRASLLVLIACSIQDETCQFYDLLQDGLDMICEMSAAGDSARSEVSLIESLERALSHLQPVDLQTSNHNTAAASHRRYDSFKTWESMWQMNNNSNNNTTTSCESHYNMVDSGPAAFRPPGQSLTPAHFPSHLDQSLPTSSIYADNENNLPDSQVPIPNHSEIETVDPFSSMYSGIDLDLFSERHINPATSGSLHPESQLLEDLLRDSGF</sequence>
<dbReference type="SUPFAM" id="SSF57701">
    <property type="entry name" value="Zn2/Cys6 DNA-binding domain"/>
    <property type="match status" value="1"/>
</dbReference>
<evidence type="ECO:0000313" key="8">
    <source>
        <dbReference type="EMBL" id="QKX53264.1"/>
    </source>
</evidence>
<dbReference type="SMART" id="SM00906">
    <property type="entry name" value="Fungal_trans"/>
    <property type="match status" value="1"/>
</dbReference>
<dbReference type="Proteomes" id="UP000509510">
    <property type="component" value="Chromosome I"/>
</dbReference>
<dbReference type="InterPro" id="IPR007219">
    <property type="entry name" value="XnlR_reg_dom"/>
</dbReference>
<dbReference type="InterPro" id="IPR050987">
    <property type="entry name" value="AtrR-like"/>
</dbReference>
<dbReference type="Pfam" id="PF00172">
    <property type="entry name" value="Zn_clus"/>
    <property type="match status" value="1"/>
</dbReference>
<dbReference type="AlphaFoldDB" id="A0A7H8QH39"/>
<keyword evidence="5" id="KW-0539">Nucleus</keyword>
<dbReference type="CDD" id="cd00067">
    <property type="entry name" value="GAL4"/>
    <property type="match status" value="1"/>
</dbReference>
<feature type="region of interest" description="Disordered" evidence="6">
    <location>
        <begin position="521"/>
        <end position="545"/>
    </location>
</feature>
<dbReference type="CDD" id="cd12148">
    <property type="entry name" value="fungal_TF_MHR"/>
    <property type="match status" value="1"/>
</dbReference>
<evidence type="ECO:0000256" key="3">
    <source>
        <dbReference type="ARBA" id="ARBA00023125"/>
    </source>
</evidence>
<evidence type="ECO:0000256" key="5">
    <source>
        <dbReference type="ARBA" id="ARBA00023242"/>
    </source>
</evidence>
<evidence type="ECO:0000256" key="2">
    <source>
        <dbReference type="ARBA" id="ARBA00023015"/>
    </source>
</evidence>
<keyword evidence="1" id="KW-0479">Metal-binding</keyword>
<feature type="region of interest" description="Disordered" evidence="6">
    <location>
        <begin position="1"/>
        <end position="39"/>
    </location>
</feature>
<organism evidence="8 9">
    <name type="scientific">Talaromyces rugulosus</name>
    <name type="common">Penicillium rugulosum</name>
    <dbReference type="NCBI Taxonomy" id="121627"/>
    <lineage>
        <taxon>Eukaryota</taxon>
        <taxon>Fungi</taxon>
        <taxon>Dikarya</taxon>
        <taxon>Ascomycota</taxon>
        <taxon>Pezizomycotina</taxon>
        <taxon>Eurotiomycetes</taxon>
        <taxon>Eurotiomycetidae</taxon>
        <taxon>Eurotiales</taxon>
        <taxon>Trichocomaceae</taxon>
        <taxon>Talaromyces</taxon>
        <taxon>Talaromyces sect. Islandici</taxon>
    </lineage>
</organism>
<evidence type="ECO:0000256" key="1">
    <source>
        <dbReference type="ARBA" id="ARBA00022723"/>
    </source>
</evidence>
<dbReference type="Gene3D" id="4.10.240.10">
    <property type="entry name" value="Zn(2)-C6 fungal-type DNA-binding domain"/>
    <property type="match status" value="1"/>
</dbReference>
<dbReference type="PANTHER" id="PTHR46910:SF23">
    <property type="entry name" value="THIAMINE REPRESSIBLE GENES REGULATORY PROTEIN THI1"/>
    <property type="match status" value="1"/>
</dbReference>
<dbReference type="InterPro" id="IPR036864">
    <property type="entry name" value="Zn2-C6_fun-type_DNA-bd_sf"/>
</dbReference>
<dbReference type="PROSITE" id="PS50048">
    <property type="entry name" value="ZN2_CY6_FUNGAL_2"/>
    <property type="match status" value="1"/>
</dbReference>
<protein>
    <recommendedName>
        <fullName evidence="7">Zn(2)-C6 fungal-type domain-containing protein</fullName>
    </recommendedName>
</protein>
<evidence type="ECO:0000256" key="6">
    <source>
        <dbReference type="SAM" id="MobiDB-lite"/>
    </source>
</evidence>
<dbReference type="SMART" id="SM00066">
    <property type="entry name" value="GAL4"/>
    <property type="match status" value="1"/>
</dbReference>
<feature type="compositionally biased region" description="Polar residues" evidence="6">
    <location>
        <begin position="1"/>
        <end position="24"/>
    </location>
</feature>
<dbReference type="GeneID" id="55987855"/>
<evidence type="ECO:0000313" key="9">
    <source>
        <dbReference type="Proteomes" id="UP000509510"/>
    </source>
</evidence>
<feature type="compositionally biased region" description="Polar residues" evidence="6">
    <location>
        <begin position="718"/>
        <end position="737"/>
    </location>
</feature>
<feature type="region of interest" description="Disordered" evidence="6">
    <location>
        <begin position="709"/>
        <end position="744"/>
    </location>
</feature>
<reference evidence="9" key="1">
    <citation type="submission" date="2020-06" db="EMBL/GenBank/DDBJ databases">
        <title>A chromosome-scale genome assembly of Talaromyces rugulosus W13939.</title>
        <authorList>
            <person name="Wang B."/>
            <person name="Guo L."/>
            <person name="Ye K."/>
            <person name="Wang L."/>
        </authorList>
    </citation>
    <scope>NUCLEOTIDE SEQUENCE [LARGE SCALE GENOMIC DNA]</scope>
    <source>
        <strain evidence="9">W13939</strain>
    </source>
</reference>
<dbReference type="EMBL" id="CP055898">
    <property type="protein sequence ID" value="QKX53264.1"/>
    <property type="molecule type" value="Genomic_DNA"/>
</dbReference>